<comment type="caution">
    <text evidence="1">The sequence shown here is derived from an EMBL/GenBank/DDBJ whole genome shotgun (WGS) entry which is preliminary data.</text>
</comment>
<dbReference type="EMBL" id="CALNXI010001436">
    <property type="protein sequence ID" value="CAH3168923.1"/>
    <property type="molecule type" value="Genomic_DNA"/>
</dbReference>
<dbReference type="PANTHER" id="PTHR47027">
    <property type="entry name" value="REVERSE TRANSCRIPTASE DOMAIN-CONTAINING PROTEIN"/>
    <property type="match status" value="1"/>
</dbReference>
<dbReference type="PANTHER" id="PTHR47027:SF8">
    <property type="entry name" value="RIBONUCLEASE H"/>
    <property type="match status" value="1"/>
</dbReference>
<name>A0ABN8QVT8_9CNID</name>
<evidence type="ECO:0000313" key="1">
    <source>
        <dbReference type="EMBL" id="CAH3168923.1"/>
    </source>
</evidence>
<accession>A0ABN8QVT8</accession>
<sequence length="171" mass="18431">MTDTLITKEQSAVGGRTITNLRFANDIDGLAGKEEELASLVDRLDKTSAAFGIKVSTEKTKVMTSNTNGTFTSGLTVKNWTRLTVSSISGRAQSSKIKVPMSRIARTTAALGRLKTIWKDKNISLSSKVKLMTSYPGYLSTVVRLRNLDVYSGHSEEIAAGLAKTISQGTV</sequence>
<proteinExistence type="predicted"/>
<keyword evidence="2" id="KW-1185">Reference proteome</keyword>
<reference evidence="1 2" key="1">
    <citation type="submission" date="2022-05" db="EMBL/GenBank/DDBJ databases">
        <authorList>
            <consortium name="Genoscope - CEA"/>
            <person name="William W."/>
        </authorList>
    </citation>
    <scope>NUCLEOTIDE SEQUENCE [LARGE SCALE GENOMIC DNA]</scope>
</reference>
<protein>
    <recommendedName>
        <fullName evidence="3">Reverse transcriptase domain-containing protein</fullName>
    </recommendedName>
</protein>
<evidence type="ECO:0008006" key="3">
    <source>
        <dbReference type="Google" id="ProtNLM"/>
    </source>
</evidence>
<gene>
    <name evidence="1" type="ORF">PEVE_00006674</name>
</gene>
<evidence type="ECO:0000313" key="2">
    <source>
        <dbReference type="Proteomes" id="UP001159427"/>
    </source>
</evidence>
<organism evidence="1 2">
    <name type="scientific">Porites evermanni</name>
    <dbReference type="NCBI Taxonomy" id="104178"/>
    <lineage>
        <taxon>Eukaryota</taxon>
        <taxon>Metazoa</taxon>
        <taxon>Cnidaria</taxon>
        <taxon>Anthozoa</taxon>
        <taxon>Hexacorallia</taxon>
        <taxon>Scleractinia</taxon>
        <taxon>Fungiina</taxon>
        <taxon>Poritidae</taxon>
        <taxon>Porites</taxon>
    </lineage>
</organism>
<dbReference type="Proteomes" id="UP001159427">
    <property type="component" value="Unassembled WGS sequence"/>
</dbReference>